<gene>
    <name evidence="1" type="ORF">GDO54_008115</name>
</gene>
<comment type="caution">
    <text evidence="1">The sequence shown here is derived from an EMBL/GenBank/DDBJ whole genome shotgun (WGS) entry which is preliminary data.</text>
</comment>
<organism evidence="1 2">
    <name type="scientific">Pyxicephalus adspersus</name>
    <name type="common">African bullfrog</name>
    <dbReference type="NCBI Taxonomy" id="30357"/>
    <lineage>
        <taxon>Eukaryota</taxon>
        <taxon>Metazoa</taxon>
        <taxon>Chordata</taxon>
        <taxon>Craniata</taxon>
        <taxon>Vertebrata</taxon>
        <taxon>Euteleostomi</taxon>
        <taxon>Amphibia</taxon>
        <taxon>Batrachia</taxon>
        <taxon>Anura</taxon>
        <taxon>Neobatrachia</taxon>
        <taxon>Ranoidea</taxon>
        <taxon>Pyxicephalidae</taxon>
        <taxon>Pyxicephalinae</taxon>
        <taxon>Pyxicephalus</taxon>
    </lineage>
</organism>
<dbReference type="EMBL" id="DYDO01000003">
    <property type="protein sequence ID" value="DBA27646.1"/>
    <property type="molecule type" value="Genomic_DNA"/>
</dbReference>
<keyword evidence="2" id="KW-1185">Reference proteome</keyword>
<sequence length="88" mass="9673">MFITPIDMNPPIAHFSSNRNSQTIYILLTQVSSKETIGKRPHTAPNISLFSVSRGLVGISSTRGGFGTFCAALYKLEFPMEIQLLSIL</sequence>
<proteinExistence type="predicted"/>
<accession>A0AAV3A8V4</accession>
<dbReference type="Proteomes" id="UP001181693">
    <property type="component" value="Unassembled WGS sequence"/>
</dbReference>
<reference evidence="1" key="1">
    <citation type="thesis" date="2020" institute="ProQuest LLC" country="789 East Eisenhower Parkway, Ann Arbor, MI, USA">
        <title>Comparative Genomics and Chromosome Evolution.</title>
        <authorList>
            <person name="Mudd A.B."/>
        </authorList>
    </citation>
    <scope>NUCLEOTIDE SEQUENCE</scope>
    <source>
        <strain evidence="1">1538</strain>
        <tissue evidence="1">Blood</tissue>
    </source>
</reference>
<dbReference type="AlphaFoldDB" id="A0AAV3A8V4"/>
<protein>
    <submittedName>
        <fullName evidence="1">Uncharacterized protein</fullName>
    </submittedName>
</protein>
<name>A0AAV3A8V4_PYXAD</name>
<evidence type="ECO:0000313" key="1">
    <source>
        <dbReference type="EMBL" id="DBA27646.1"/>
    </source>
</evidence>
<evidence type="ECO:0000313" key="2">
    <source>
        <dbReference type="Proteomes" id="UP001181693"/>
    </source>
</evidence>